<proteinExistence type="predicted"/>
<organism evidence="1">
    <name type="scientific">uncultured Caudovirales phage</name>
    <dbReference type="NCBI Taxonomy" id="2100421"/>
    <lineage>
        <taxon>Viruses</taxon>
        <taxon>Duplodnaviria</taxon>
        <taxon>Heunggongvirae</taxon>
        <taxon>Uroviricota</taxon>
        <taxon>Caudoviricetes</taxon>
        <taxon>Peduoviridae</taxon>
        <taxon>Maltschvirus</taxon>
        <taxon>Maltschvirus maltsch</taxon>
    </lineage>
</organism>
<protein>
    <submittedName>
        <fullName evidence="1">Uncharacterized protein</fullName>
    </submittedName>
</protein>
<sequence>MSQVRSIFVNTNCRWIEKGLVEIKNKEHEAELRTEFAERGYPEVEFLASYSLIKMLRVNQPVRPSSLRVMSPIPNLKG</sequence>
<name>A0A6J5M7L9_9CAUD</name>
<gene>
    <name evidence="1" type="ORF">UFOVP448_28</name>
</gene>
<reference evidence="1" key="1">
    <citation type="submission" date="2020-04" db="EMBL/GenBank/DDBJ databases">
        <authorList>
            <person name="Chiriac C."/>
            <person name="Salcher M."/>
            <person name="Ghai R."/>
            <person name="Kavagutti S V."/>
        </authorList>
    </citation>
    <scope>NUCLEOTIDE SEQUENCE</scope>
</reference>
<evidence type="ECO:0000313" key="1">
    <source>
        <dbReference type="EMBL" id="CAB4142684.1"/>
    </source>
</evidence>
<accession>A0A6J5M7L9</accession>
<dbReference type="EMBL" id="LR796422">
    <property type="protein sequence ID" value="CAB4142684.1"/>
    <property type="molecule type" value="Genomic_DNA"/>
</dbReference>